<feature type="compositionally biased region" description="Low complexity" evidence="1">
    <location>
        <begin position="225"/>
        <end position="238"/>
    </location>
</feature>
<dbReference type="RefSeq" id="XP_027616033.1">
    <property type="nucleotide sequence ID" value="XM_027760232.1"/>
</dbReference>
<dbReference type="STRING" id="139825.A0A401GSH4"/>
<dbReference type="InParanoid" id="A0A401GSH4"/>
<dbReference type="Proteomes" id="UP000287166">
    <property type="component" value="Unassembled WGS sequence"/>
</dbReference>
<gene>
    <name evidence="2" type="ORF">SCP_0703060</name>
</gene>
<evidence type="ECO:0000256" key="1">
    <source>
        <dbReference type="SAM" id="MobiDB-lite"/>
    </source>
</evidence>
<feature type="compositionally biased region" description="Low complexity" evidence="1">
    <location>
        <begin position="172"/>
        <end position="204"/>
    </location>
</feature>
<keyword evidence="3" id="KW-1185">Reference proteome</keyword>
<feature type="compositionally biased region" description="Polar residues" evidence="1">
    <location>
        <begin position="137"/>
        <end position="154"/>
    </location>
</feature>
<feature type="compositionally biased region" description="Polar residues" evidence="1">
    <location>
        <begin position="419"/>
        <end position="432"/>
    </location>
</feature>
<feature type="region of interest" description="Disordered" evidence="1">
    <location>
        <begin position="1092"/>
        <end position="1132"/>
    </location>
</feature>
<feature type="compositionally biased region" description="Polar residues" evidence="1">
    <location>
        <begin position="534"/>
        <end position="548"/>
    </location>
</feature>
<dbReference type="OrthoDB" id="3358078at2759"/>
<feature type="compositionally biased region" description="Polar residues" evidence="1">
    <location>
        <begin position="496"/>
        <end position="506"/>
    </location>
</feature>
<feature type="compositionally biased region" description="Low complexity" evidence="1">
    <location>
        <begin position="614"/>
        <end position="628"/>
    </location>
</feature>
<feature type="compositionally biased region" description="Polar residues" evidence="1">
    <location>
        <begin position="602"/>
        <end position="613"/>
    </location>
</feature>
<reference evidence="2 3" key="1">
    <citation type="journal article" date="2018" name="Sci. Rep.">
        <title>Genome sequence of the cauliflower mushroom Sparassis crispa (Hanabiratake) and its association with beneficial usage.</title>
        <authorList>
            <person name="Kiyama R."/>
            <person name="Furutani Y."/>
            <person name="Kawaguchi K."/>
            <person name="Nakanishi T."/>
        </authorList>
    </citation>
    <scope>NUCLEOTIDE SEQUENCE [LARGE SCALE GENOMIC DNA]</scope>
</reference>
<name>A0A401GSH4_9APHY</name>
<dbReference type="AlphaFoldDB" id="A0A401GSH4"/>
<dbReference type="GeneID" id="38782037"/>
<protein>
    <submittedName>
        <fullName evidence="2">Uncharacterized protein</fullName>
    </submittedName>
</protein>
<feature type="compositionally biased region" description="Acidic residues" evidence="1">
    <location>
        <begin position="109"/>
        <end position="122"/>
    </location>
</feature>
<feature type="region of interest" description="Disordered" evidence="1">
    <location>
        <begin position="980"/>
        <end position="1027"/>
    </location>
</feature>
<feature type="compositionally biased region" description="Basic and acidic residues" evidence="1">
    <location>
        <begin position="799"/>
        <end position="808"/>
    </location>
</feature>
<feature type="compositionally biased region" description="Polar residues" evidence="1">
    <location>
        <begin position="902"/>
        <end position="913"/>
    </location>
</feature>
<comment type="caution">
    <text evidence="2">The sequence shown here is derived from an EMBL/GenBank/DDBJ whole genome shotgun (WGS) entry which is preliminary data.</text>
</comment>
<feature type="region of interest" description="Disordered" evidence="1">
    <location>
        <begin position="1"/>
        <end position="645"/>
    </location>
</feature>
<feature type="compositionally biased region" description="Polar residues" evidence="1">
    <location>
        <begin position="1010"/>
        <end position="1027"/>
    </location>
</feature>
<accession>A0A401GSH4</accession>
<feature type="compositionally biased region" description="Low complexity" evidence="1">
    <location>
        <begin position="71"/>
        <end position="87"/>
    </location>
</feature>
<dbReference type="EMBL" id="BFAD01000007">
    <property type="protein sequence ID" value="GBE85120.1"/>
    <property type="molecule type" value="Genomic_DNA"/>
</dbReference>
<feature type="compositionally biased region" description="Polar residues" evidence="1">
    <location>
        <begin position="370"/>
        <end position="401"/>
    </location>
</feature>
<evidence type="ECO:0000313" key="3">
    <source>
        <dbReference type="Proteomes" id="UP000287166"/>
    </source>
</evidence>
<feature type="compositionally biased region" description="Low complexity" evidence="1">
    <location>
        <begin position="312"/>
        <end position="325"/>
    </location>
</feature>
<feature type="compositionally biased region" description="Basic and acidic residues" evidence="1">
    <location>
        <begin position="212"/>
        <end position="224"/>
    </location>
</feature>
<sequence>MTSRPLPSKSRHSRPLSAIFIGSVSSNSTPPSIPDLPEPPSPSSSTGSGLPSPPATNSTGSGSIGYQHSYSAGSLRQRSASRSSVAADMVKGDYDRSRSSGNRNRTASADDDDAFENENEEDNTARFANGRRLQHASVDNMSTLQRVKNLTQRNRLVLDKLTSISRLSSPAPTNSSHPPISPPNASSSSTSSSRLSSSHVRPVSMNGYAALRRFDSGSETERESQSISNYYSSSDDLSATPPSVPQEIHTPVPGRERRPSAPAIPGSLVRPSRDGDRAPSPGPSRAPRKRVSMAMSVDETRSNRWRDDEQDVTTAALAAVASSRRSPQGTNGSSRRNRQPLPREFREGERPSSEVKANGEPSTPHRPTERYSSPAFSPHASTSMIPTNPQTSPRRSGTARYSTVRELTRKHQTRWLSEDLSNGNGDENSPTPGSGGVPGRRQGHRGGSSDGLLVSTSGRSLLGEGLRAAGLTKRRDAGDDVFTDESPTTPVVPRLTKSTGNASVNNGDWGDASLGQSKGVGLSTRVSEGVGPPGSNNFESRTPVTTSQRRGDRNSYSGVPIRPGTSMAALHHESPDNPPRTAPPALRTYKSVRPLPDRDSPASRQARQEPVQTSSDLAYSSPLASYASHRSSTAPPPSSKGQDANAEHRRLMLEALGMFESHLSRLPPMGQTTTNTIPGLFQSAQHLVHTLDKMNGMLRAGTHKALEAQIDAEVADSAEEVDPVNLWRQVGADHRENLRVSDEVVRNMTGFLLGVGKVLRDASALHGQHLRSVSLDDDAAKRGSPDVNGDRVASGSRPLDGRQSREIRRSWDAKDLRTLTMSSVERSVGSTRPASSLNILRRPGTSSSDGRSADATHEQTPPAMRNNSTAIPASSSTRRFFTTRERRGTPEQDSALAPIITSLDSQDTTNSYEPSPTPTSRHSRSALSERPRTAIPPSLSTLPSESLLSCASTVDTDKLSRRKISSNSNITVRAESSTINSVIKPPNPTTALTNATVSNSPDTRYPVLRSESSGSGRTNGVTFSRPSTISVSTLNGLQQQLDRDTRARTSSTISAAEEPIYLAPAAVISRSETERDKKRRTLGARSRISLDSAFGEEGGSVDSSASSILSSSLSSSARRERRRTINEIFSQR</sequence>
<feature type="compositionally biased region" description="Low complexity" evidence="1">
    <location>
        <begin position="1103"/>
        <end position="1116"/>
    </location>
</feature>
<evidence type="ECO:0000313" key="2">
    <source>
        <dbReference type="EMBL" id="GBE85120.1"/>
    </source>
</evidence>
<proteinExistence type="predicted"/>
<organism evidence="2 3">
    <name type="scientific">Sparassis crispa</name>
    <dbReference type="NCBI Taxonomy" id="139825"/>
    <lineage>
        <taxon>Eukaryota</taxon>
        <taxon>Fungi</taxon>
        <taxon>Dikarya</taxon>
        <taxon>Basidiomycota</taxon>
        <taxon>Agaricomycotina</taxon>
        <taxon>Agaricomycetes</taxon>
        <taxon>Polyporales</taxon>
        <taxon>Sparassidaceae</taxon>
        <taxon>Sparassis</taxon>
    </lineage>
</organism>
<feature type="region of interest" description="Disordered" evidence="1">
    <location>
        <begin position="822"/>
        <end position="943"/>
    </location>
</feature>
<feature type="compositionally biased region" description="Basic and acidic residues" evidence="1">
    <location>
        <begin position="298"/>
        <end position="307"/>
    </location>
</feature>
<feature type="compositionally biased region" description="Pro residues" evidence="1">
    <location>
        <begin position="31"/>
        <end position="42"/>
    </location>
</feature>
<feature type="region of interest" description="Disordered" evidence="1">
    <location>
        <begin position="775"/>
        <end position="808"/>
    </location>
</feature>
<feature type="compositionally biased region" description="Polar residues" evidence="1">
    <location>
        <begin position="162"/>
        <end position="171"/>
    </location>
</feature>
<feature type="compositionally biased region" description="Polar residues" evidence="1">
    <location>
        <begin position="822"/>
        <end position="850"/>
    </location>
</feature>
<feature type="compositionally biased region" description="Basic and acidic residues" evidence="1">
    <location>
        <begin position="341"/>
        <end position="353"/>
    </location>
</feature>
<feature type="compositionally biased region" description="Polar residues" evidence="1">
    <location>
        <begin position="55"/>
        <end position="70"/>
    </location>
</feature>